<dbReference type="EMBL" id="CAADJA010000002">
    <property type="protein sequence ID" value="VFS46101.1"/>
    <property type="molecule type" value="Genomic_DNA"/>
</dbReference>
<dbReference type="EMBL" id="PDDX01000001">
    <property type="protein sequence ID" value="PHI28239.1"/>
    <property type="molecule type" value="Genomic_DNA"/>
</dbReference>
<reference evidence="2 4" key="3">
    <citation type="submission" date="2019-03" db="EMBL/GenBank/DDBJ databases">
        <authorList>
            <consortium name="Pathogen Informatics"/>
        </authorList>
    </citation>
    <scope>NUCLEOTIDE SEQUENCE [LARGE SCALE GENOMIC DNA]</scope>
    <source>
        <strain evidence="2 4">NCTC12282</strain>
    </source>
</reference>
<proteinExistence type="predicted"/>
<accession>A0A2C6CNJ5</accession>
<dbReference type="Proteomes" id="UP000373449">
    <property type="component" value="Unassembled WGS sequence"/>
</dbReference>
<evidence type="ECO:0000313" key="3">
    <source>
        <dbReference type="Proteomes" id="UP000224974"/>
    </source>
</evidence>
<dbReference type="PANTHER" id="PTHR38978:SF2">
    <property type="entry name" value="DUF2787 DOMAIN-CONTAINING PROTEIN"/>
    <property type="match status" value="1"/>
</dbReference>
<name>A0A2C6CNJ5_9GAMM</name>
<dbReference type="Gene3D" id="3.10.450.430">
    <property type="entry name" value="Protein of unknown function DUF2787"/>
    <property type="match status" value="1"/>
</dbReference>
<gene>
    <name evidence="1" type="ORF">CRN84_02220</name>
    <name evidence="2" type="ORF">NCTC12282_00991</name>
</gene>
<dbReference type="PANTHER" id="PTHR38978">
    <property type="entry name" value="DUF2787 DOMAIN-CONTAINING PROTEIN"/>
    <property type="match status" value="1"/>
</dbReference>
<evidence type="ECO:0000313" key="4">
    <source>
        <dbReference type="Proteomes" id="UP000373449"/>
    </source>
</evidence>
<dbReference type="InterPro" id="IPR021248">
    <property type="entry name" value="DUF2787"/>
</dbReference>
<evidence type="ECO:0000313" key="2">
    <source>
        <dbReference type="EMBL" id="VFS46101.1"/>
    </source>
</evidence>
<evidence type="ECO:0000313" key="1">
    <source>
        <dbReference type="EMBL" id="PHI28239.1"/>
    </source>
</evidence>
<reference evidence="1" key="1">
    <citation type="submission" date="2017-09" db="EMBL/GenBank/DDBJ databases">
        <title>FDA dAtabase for Regulatory Grade micrObial Sequences (FDA-ARGOS): Supporting development and validation of Infectious Disease Dx tests.</title>
        <authorList>
            <person name="Minogue T."/>
            <person name="Wolcott M."/>
            <person name="Wasieloski L."/>
            <person name="Aguilar W."/>
            <person name="Moore D."/>
            <person name="Tallon L.J."/>
            <person name="Sadzewicz L."/>
            <person name="Ott S."/>
            <person name="Zhao X."/>
            <person name="Nagaraj S."/>
            <person name="Vavikolanu K."/>
            <person name="Aluvathingal J."/>
            <person name="Nadendla S."/>
            <person name="Sichtig H."/>
        </authorList>
    </citation>
    <scope>NUCLEOTIDE SEQUENCE</scope>
    <source>
        <strain evidence="1">FDAARGOS_387</strain>
    </source>
</reference>
<dbReference type="RefSeq" id="WP_099044007.1">
    <property type="nucleotide sequence ID" value="NZ_CAADJA010000002.1"/>
</dbReference>
<dbReference type="AlphaFoldDB" id="A0A2C6CNJ5"/>
<protein>
    <submittedName>
        <fullName evidence="2">Protein of uncharacterized function (DUF2787)</fullName>
    </submittedName>
</protein>
<dbReference type="Proteomes" id="UP000224974">
    <property type="component" value="Unassembled WGS sequence"/>
</dbReference>
<dbReference type="OrthoDB" id="5589278at2"/>
<keyword evidence="3" id="KW-1185">Reference proteome</keyword>
<sequence>MKIKSTRLKRKAPHLTITCDLPIFKPFITLLANVIERHPKVFSITLNYSNADYTAETGGYRPVEIRIERKQDNRWYICYVTEFTYTSTPFGQESTYAIDFDFSRGLGYQLGMRQEPIAAYGPLYSLWQRNFCRYHSHDVYQCKTSIEEA</sequence>
<dbReference type="Pfam" id="PF10980">
    <property type="entry name" value="DUF2787"/>
    <property type="match status" value="1"/>
</dbReference>
<reference evidence="3" key="2">
    <citation type="submission" date="2017-09" db="EMBL/GenBank/DDBJ databases">
        <title>FDA dAtabase for Regulatory Grade micrObial Sequences (FDA-ARGOS): Supporting development and validation of Infectious Disease Dx tests.</title>
        <authorList>
            <person name="Minogue T."/>
            <person name="Wolcott M."/>
            <person name="Wasieloski L."/>
            <person name="Aguilar W."/>
            <person name="Moore D."/>
            <person name="Tallon L."/>
            <person name="Sadzewicz L."/>
            <person name="Ott S."/>
            <person name="Zhao X."/>
            <person name="Nagaraj S."/>
            <person name="Vavikolanu K."/>
            <person name="Aluvathingal J."/>
            <person name="Nadendla S."/>
            <person name="Sichtig H."/>
        </authorList>
    </citation>
    <scope>NUCLEOTIDE SEQUENCE [LARGE SCALE GENOMIC DNA]</scope>
    <source>
        <strain evidence="3">FDAARGOS_387</strain>
    </source>
</reference>
<organism evidence="1 3">
    <name type="scientific">Budvicia aquatica</name>
    <dbReference type="NCBI Taxonomy" id="82979"/>
    <lineage>
        <taxon>Bacteria</taxon>
        <taxon>Pseudomonadati</taxon>
        <taxon>Pseudomonadota</taxon>
        <taxon>Gammaproteobacteria</taxon>
        <taxon>Enterobacterales</taxon>
        <taxon>Budviciaceae</taxon>
        <taxon>Budvicia</taxon>
    </lineage>
</organism>